<evidence type="ECO:0000313" key="1">
    <source>
        <dbReference type="EMBL" id="QSZ41773.1"/>
    </source>
</evidence>
<reference evidence="1" key="2">
    <citation type="submission" date="2021-04" db="EMBL/GenBank/DDBJ databases">
        <title>Isolation and characterization of a novel species of the genus Sulfurimonas.</title>
        <authorList>
            <person name="Fukui M."/>
        </authorList>
    </citation>
    <scope>NUCLEOTIDE SEQUENCE</scope>
    <source>
        <strain evidence="1">H1576</strain>
    </source>
</reference>
<sequence length="100" mass="11725">MEYIIGIIGAIVLWLLWSYFKCKTDLNNAINLLVSRKENTVMIGCDIRSAVRYFTNKNLEIRITGGRYNLTFENLFIQIYEHKGFTFLHAEDLIKTEKDT</sequence>
<dbReference type="RefSeq" id="WP_207563058.1">
    <property type="nucleotide sequence ID" value="NZ_CP046072.1"/>
</dbReference>
<dbReference type="EMBL" id="CP046072">
    <property type="protein sequence ID" value="QSZ41773.1"/>
    <property type="molecule type" value="Genomic_DNA"/>
</dbReference>
<accession>A0A975B087</accession>
<protein>
    <submittedName>
        <fullName evidence="1">Uncharacterized protein</fullName>
    </submittedName>
</protein>
<name>A0A975B087_9BACT</name>
<proteinExistence type="predicted"/>
<evidence type="ECO:0000313" key="2">
    <source>
        <dbReference type="Proteomes" id="UP000671852"/>
    </source>
</evidence>
<dbReference type="KEGG" id="saqt:GJV85_06505"/>
<dbReference type="Proteomes" id="UP000671852">
    <property type="component" value="Chromosome"/>
</dbReference>
<keyword evidence="2" id="KW-1185">Reference proteome</keyword>
<gene>
    <name evidence="1" type="ORF">GJV85_06505</name>
</gene>
<reference evidence="1" key="1">
    <citation type="submission" date="2019-11" db="EMBL/GenBank/DDBJ databases">
        <authorList>
            <person name="Kojima H."/>
        </authorList>
    </citation>
    <scope>NUCLEOTIDE SEQUENCE</scope>
    <source>
        <strain evidence="1">H1576</strain>
    </source>
</reference>
<organism evidence="1 2">
    <name type="scientific">Sulfurimonas aquatica</name>
    <dbReference type="NCBI Taxonomy" id="2672570"/>
    <lineage>
        <taxon>Bacteria</taxon>
        <taxon>Pseudomonadati</taxon>
        <taxon>Campylobacterota</taxon>
        <taxon>Epsilonproteobacteria</taxon>
        <taxon>Campylobacterales</taxon>
        <taxon>Sulfurimonadaceae</taxon>
        <taxon>Sulfurimonas</taxon>
    </lineage>
</organism>
<dbReference type="AlphaFoldDB" id="A0A975B087"/>